<organism evidence="3">
    <name type="scientific">Tanacetum cinerariifolium</name>
    <name type="common">Dalmatian daisy</name>
    <name type="synonym">Chrysanthemum cinerariifolium</name>
    <dbReference type="NCBI Taxonomy" id="118510"/>
    <lineage>
        <taxon>Eukaryota</taxon>
        <taxon>Viridiplantae</taxon>
        <taxon>Streptophyta</taxon>
        <taxon>Embryophyta</taxon>
        <taxon>Tracheophyta</taxon>
        <taxon>Spermatophyta</taxon>
        <taxon>Magnoliopsida</taxon>
        <taxon>eudicotyledons</taxon>
        <taxon>Gunneridae</taxon>
        <taxon>Pentapetalae</taxon>
        <taxon>asterids</taxon>
        <taxon>campanulids</taxon>
        <taxon>Asterales</taxon>
        <taxon>Asteraceae</taxon>
        <taxon>Asteroideae</taxon>
        <taxon>Anthemideae</taxon>
        <taxon>Anthemidinae</taxon>
        <taxon>Tanacetum</taxon>
    </lineage>
</organism>
<dbReference type="SUPFAM" id="SSF53098">
    <property type="entry name" value="Ribonuclease H-like"/>
    <property type="match status" value="1"/>
</dbReference>
<name>A0A699JG52_TANCI</name>
<dbReference type="GO" id="GO:0003964">
    <property type="term" value="F:RNA-directed DNA polymerase activity"/>
    <property type="evidence" value="ECO:0007669"/>
    <property type="project" value="UniProtKB-KW"/>
</dbReference>
<feature type="domain" description="Integrase catalytic" evidence="2">
    <location>
        <begin position="308"/>
        <end position="490"/>
    </location>
</feature>
<dbReference type="PANTHER" id="PTHR37984">
    <property type="entry name" value="PROTEIN CBG26694"/>
    <property type="match status" value="1"/>
</dbReference>
<dbReference type="InterPro" id="IPR043502">
    <property type="entry name" value="DNA/RNA_pol_sf"/>
</dbReference>
<dbReference type="FunFam" id="3.30.70.270:FF:000020">
    <property type="entry name" value="Transposon Tf2-6 polyprotein-like Protein"/>
    <property type="match status" value="1"/>
</dbReference>
<dbReference type="Pfam" id="PF17919">
    <property type="entry name" value="RT_RNaseH_2"/>
    <property type="match status" value="1"/>
</dbReference>
<accession>A0A699JG52</accession>
<proteinExistence type="predicted"/>
<dbReference type="FunFam" id="3.10.20.370:FF:000001">
    <property type="entry name" value="Retrovirus-related Pol polyprotein from transposon 17.6-like protein"/>
    <property type="match status" value="1"/>
</dbReference>
<dbReference type="PROSITE" id="PS50994">
    <property type="entry name" value="INTEGRASE"/>
    <property type="match status" value="1"/>
</dbReference>
<dbReference type="GO" id="GO:0015074">
    <property type="term" value="P:DNA integration"/>
    <property type="evidence" value="ECO:0007669"/>
    <property type="project" value="InterPro"/>
</dbReference>
<gene>
    <name evidence="3" type="ORF">Tci_607226</name>
</gene>
<protein>
    <submittedName>
        <fullName evidence="3">Reverse transcriptase domain-containing protein</fullName>
    </submittedName>
</protein>
<reference evidence="3" key="1">
    <citation type="journal article" date="2019" name="Sci. Rep.">
        <title>Draft genome of Tanacetum cinerariifolium, the natural source of mosquito coil.</title>
        <authorList>
            <person name="Yamashiro T."/>
            <person name="Shiraishi A."/>
            <person name="Satake H."/>
            <person name="Nakayama K."/>
        </authorList>
    </citation>
    <scope>NUCLEOTIDE SEQUENCE</scope>
</reference>
<dbReference type="InterPro" id="IPR036397">
    <property type="entry name" value="RNaseH_sf"/>
</dbReference>
<dbReference type="CDD" id="cd09274">
    <property type="entry name" value="RNase_HI_RT_Ty3"/>
    <property type="match status" value="1"/>
</dbReference>
<evidence type="ECO:0000256" key="1">
    <source>
        <dbReference type="ARBA" id="ARBA00023268"/>
    </source>
</evidence>
<evidence type="ECO:0000313" key="3">
    <source>
        <dbReference type="EMBL" id="GFA35254.1"/>
    </source>
</evidence>
<dbReference type="Gene3D" id="3.30.70.270">
    <property type="match status" value="2"/>
</dbReference>
<dbReference type="AlphaFoldDB" id="A0A699JG52"/>
<feature type="non-terminal residue" evidence="3">
    <location>
        <position position="1"/>
    </location>
</feature>
<comment type="caution">
    <text evidence="3">The sequence shown here is derived from an EMBL/GenBank/DDBJ whole genome shotgun (WGS) entry which is preliminary data.</text>
</comment>
<dbReference type="Pfam" id="PF00665">
    <property type="entry name" value="rve"/>
    <property type="match status" value="1"/>
</dbReference>
<dbReference type="GO" id="GO:0003676">
    <property type="term" value="F:nucleic acid binding"/>
    <property type="evidence" value="ECO:0007669"/>
    <property type="project" value="InterPro"/>
</dbReference>
<dbReference type="PANTHER" id="PTHR37984:SF5">
    <property type="entry name" value="PROTEIN NYNRIN-LIKE"/>
    <property type="match status" value="1"/>
</dbReference>
<dbReference type="InterPro" id="IPR012337">
    <property type="entry name" value="RNaseH-like_sf"/>
</dbReference>
<dbReference type="Gene3D" id="3.30.420.10">
    <property type="entry name" value="Ribonuclease H-like superfamily/Ribonuclease H"/>
    <property type="match status" value="1"/>
</dbReference>
<keyword evidence="1" id="KW-0511">Multifunctional enzyme</keyword>
<keyword evidence="3" id="KW-0808">Transferase</keyword>
<dbReference type="InterPro" id="IPR041577">
    <property type="entry name" value="RT_RNaseH_2"/>
</dbReference>
<keyword evidence="3" id="KW-0548">Nucleotidyltransferase</keyword>
<dbReference type="InterPro" id="IPR043128">
    <property type="entry name" value="Rev_trsase/Diguanyl_cyclase"/>
</dbReference>
<sequence>CEDTKLALNWEKSHFMVKEGIVLGHKISKKGIEVDKAKTEVISKLSHPTTVKGIHSFLGHAGFYLRFIKDFSKISRPMTHLLEKSSPFIFSNKCIQAFRTLKDKLIEAPILIAPNWDQPFELMCDASDYAVGAVLGQRIEKHFRPIHYASKTMNQAEANYTTIEKEMLAVVYAFEKFRSYLIMNKSIEFDFKVIDTRGAESYATDHLSCLENPYENTFDPKEINETFPLESLNKVAYKEPNTPWFADLANYHAGNFIIKGMTSQQKQKFFKDTRHYFWDDPYLFRTCADQIIRCCVAGKEAIDILNACHSGPTEGHYEANYTAKKVFDSGFYWPMIYKEAFELVKRCESCQRQGNKCILVAVDYLSKWVEAKALPTNDARVVVKFLKSLFSRFGTPKVIISDRGTHFCNDQFLKVMAKYGVTHRLSTSYHPQTSGHVEVTNRGLKRILERTVGENRASWSDKLEDALWAFRTAFKTLVGCTPYRLVYGKACHLPLELEHKAYWALKHVVTAERAPLNIFSGKLKSCWSGPFTISEIYPYGTAKLIYPDGCNFKVNCHRLKHYHGGNPPSLEIPDVHTFPKDN</sequence>
<keyword evidence="3" id="KW-0695">RNA-directed DNA polymerase</keyword>
<dbReference type="InterPro" id="IPR050951">
    <property type="entry name" value="Retrovirus_Pol_polyprotein"/>
</dbReference>
<dbReference type="EMBL" id="BKCJ010409410">
    <property type="protein sequence ID" value="GFA35254.1"/>
    <property type="molecule type" value="Genomic_DNA"/>
</dbReference>
<dbReference type="Gene3D" id="1.10.340.70">
    <property type="match status" value="1"/>
</dbReference>
<evidence type="ECO:0000259" key="2">
    <source>
        <dbReference type="PROSITE" id="PS50994"/>
    </source>
</evidence>
<dbReference type="InterPro" id="IPR001584">
    <property type="entry name" value="Integrase_cat-core"/>
</dbReference>
<dbReference type="SUPFAM" id="SSF56672">
    <property type="entry name" value="DNA/RNA polymerases"/>
    <property type="match status" value="1"/>
</dbReference>